<gene>
    <name evidence="2" type="ORF">SLOPH_700</name>
</gene>
<evidence type="ECO:0000256" key="1">
    <source>
        <dbReference type="SAM" id="MobiDB-lite"/>
    </source>
</evidence>
<dbReference type="EMBL" id="ATCN01000169">
    <property type="protein sequence ID" value="EPR79652.1"/>
    <property type="molecule type" value="Genomic_DNA"/>
</dbReference>
<organism evidence="2 3">
    <name type="scientific">Spraguea lophii (strain 42_110)</name>
    <name type="common">Microsporidian parasite</name>
    <dbReference type="NCBI Taxonomy" id="1358809"/>
    <lineage>
        <taxon>Eukaryota</taxon>
        <taxon>Fungi</taxon>
        <taxon>Fungi incertae sedis</taxon>
        <taxon>Microsporidia</taxon>
        <taxon>Spragueidae</taxon>
        <taxon>Spraguea</taxon>
    </lineage>
</organism>
<reference evidence="3" key="1">
    <citation type="journal article" date="2013" name="PLoS Genet.">
        <title>The genome of Spraguea lophii and the basis of host-microsporidian interactions.</title>
        <authorList>
            <person name="Campbell S.E."/>
            <person name="Williams T.A."/>
            <person name="Yousuf A."/>
            <person name="Soanes D.M."/>
            <person name="Paszkiewicz K.H."/>
            <person name="Williams B.A.P."/>
        </authorList>
    </citation>
    <scope>NUCLEOTIDE SEQUENCE [LARGE SCALE GENOMIC DNA]</scope>
    <source>
        <strain evidence="3">42_110</strain>
    </source>
</reference>
<protein>
    <submittedName>
        <fullName evidence="2">Uncharacterized protein</fullName>
    </submittedName>
</protein>
<evidence type="ECO:0000313" key="3">
    <source>
        <dbReference type="Proteomes" id="UP000014978"/>
    </source>
</evidence>
<dbReference type="Proteomes" id="UP000014978">
    <property type="component" value="Unassembled WGS sequence"/>
</dbReference>
<dbReference type="HOGENOM" id="CLU_285154_0_0_1"/>
<name>S7WCZ4_SPRLO</name>
<sequence>MEDKKIIITKENIKNVLHTHKISYIPTLIEYIPIVLHELNTIDYNYKNKLVNYLYYLFKLPFNLSKIVNTNIIEILLNKPNDISIRTIAVYLNNIHINNGEVCYRKKNDKYYILENEVTNYIYYEILSELSKYEKINIFDDHKESNGVKEDKEVKENINNKKSKEIKENVEEKKLVENNYKEFLKERHIIKNHKINILTNQALLSHLDKKIIFNILFSELKQENNILSWNIARAIFMIVKNSDKSYFNNFKEVFTEIFCRETLWTNLFIILSMLNYESVANDLELEDKLIFALNYFKKDRIVIKLREAVLFYIYTSKNITEKIYLQVVSTALFDPDLNCRRAAATIIAKENNRKEAKVMVHLNFNSVRRYENVKKYFNVRAIVNNEMMNTLLAMCFYYDDKIQHMAIKLYIKHIIKNKHDIVSKKDNKDNNTSNKSKEDNKQTSNTPDNNNNININEEFIYNKKEREVKINNKYKVENIEEISFIIFMAIVAEEFYRDGIEINDNDISLVFTINNSEDNMKEQKEKFTIIENNYDRDVLDYIELNSLKKDCDINPWTFIYLINDINLEKYKNNIKYNVLINALYKFYKTVGYVNCKFLKETIYDTSIKIENNNKIIVDFKPSIYNRNLSHLTAGKCVTQSLFHLGIGINDENLKRINNGIDEKKKRLDINEKMYSLLSRRISTSSILINRNNTIYSKEIFKKIISPTNDNKIEQLKIYKLPSYRSNFYYQNNGNNKISFKNNINYKKNMVNRIIEMNINSYKVGVEDIGFSYRKECLMTMVKCLHPLLPNYFIKLLADKSKGLRDNLKTIIEILKGHENKIDCDISKLKKEYLKYNLTNLSLVNSYYIQHMLMNTLTFSKKKNKKDKKNKDMFHNSRMQVKDDKCMDNIYKSFYTYSKKEVLENYCALFKFIRQYNPKEDIFYNLKYYGILLTEDLQEELMLGLASTIKNSTRKICYDLIKSFINKKPDLVKFFIKCDINIKEYETEYEISDETEYYEKKYYQVENSIKVRKIYLFLTLISIYLCIESMKFDVLNLDGDKLLYFSAHKSMLKDKQLKDRIEILTKIKSKRIRELAILSLSFFENDEE</sequence>
<proteinExistence type="predicted"/>
<evidence type="ECO:0000313" key="2">
    <source>
        <dbReference type="EMBL" id="EPR79652.1"/>
    </source>
</evidence>
<dbReference type="InParanoid" id="S7WCZ4"/>
<accession>S7WCZ4</accession>
<feature type="region of interest" description="Disordered" evidence="1">
    <location>
        <begin position="422"/>
        <end position="453"/>
    </location>
</feature>
<comment type="caution">
    <text evidence="2">The sequence shown here is derived from an EMBL/GenBank/DDBJ whole genome shotgun (WGS) entry which is preliminary data.</text>
</comment>
<dbReference type="STRING" id="1358809.S7WCZ4"/>
<feature type="compositionally biased region" description="Basic and acidic residues" evidence="1">
    <location>
        <begin position="422"/>
        <end position="441"/>
    </location>
</feature>
<dbReference type="VEuPathDB" id="MicrosporidiaDB:SLOPH_700"/>
<keyword evidence="3" id="KW-1185">Reference proteome</keyword>
<dbReference type="AlphaFoldDB" id="S7WCZ4"/>